<feature type="compositionally biased region" description="Low complexity" evidence="1">
    <location>
        <begin position="11"/>
        <end position="20"/>
    </location>
</feature>
<feature type="compositionally biased region" description="Polar residues" evidence="1">
    <location>
        <begin position="67"/>
        <end position="80"/>
    </location>
</feature>
<evidence type="ECO:0000256" key="1">
    <source>
        <dbReference type="SAM" id="MobiDB-lite"/>
    </source>
</evidence>
<evidence type="ECO:0000313" key="3">
    <source>
        <dbReference type="Proteomes" id="UP000010552"/>
    </source>
</evidence>
<dbReference type="InParanoid" id="L5L7H8"/>
<dbReference type="Proteomes" id="UP000010552">
    <property type="component" value="Unassembled WGS sequence"/>
</dbReference>
<evidence type="ECO:0000313" key="2">
    <source>
        <dbReference type="EMBL" id="ELK19592.1"/>
    </source>
</evidence>
<name>L5L7H8_PTEAL</name>
<gene>
    <name evidence="2" type="ORF">PAL_GLEAN10001825</name>
</gene>
<proteinExistence type="predicted"/>
<feature type="region of interest" description="Disordered" evidence="1">
    <location>
        <begin position="1"/>
        <end position="40"/>
    </location>
</feature>
<reference evidence="3" key="1">
    <citation type="journal article" date="2013" name="Science">
        <title>Comparative analysis of bat genomes provides insight into the evolution of flight and immunity.</title>
        <authorList>
            <person name="Zhang G."/>
            <person name="Cowled C."/>
            <person name="Shi Z."/>
            <person name="Huang Z."/>
            <person name="Bishop-Lilly K.A."/>
            <person name="Fang X."/>
            <person name="Wynne J.W."/>
            <person name="Xiong Z."/>
            <person name="Baker M.L."/>
            <person name="Zhao W."/>
            <person name="Tachedjian M."/>
            <person name="Zhu Y."/>
            <person name="Zhou P."/>
            <person name="Jiang X."/>
            <person name="Ng J."/>
            <person name="Yang L."/>
            <person name="Wu L."/>
            <person name="Xiao J."/>
            <person name="Feng Y."/>
            <person name="Chen Y."/>
            <person name="Sun X."/>
            <person name="Zhang Y."/>
            <person name="Marsh G.A."/>
            <person name="Crameri G."/>
            <person name="Broder C.C."/>
            <person name="Frey K.G."/>
            <person name="Wang L.F."/>
            <person name="Wang J."/>
        </authorList>
    </citation>
    <scope>NUCLEOTIDE SEQUENCE [LARGE SCALE GENOMIC DNA]</scope>
</reference>
<accession>L5L7H8</accession>
<dbReference type="EMBL" id="KB030251">
    <property type="protein sequence ID" value="ELK19592.1"/>
    <property type="molecule type" value="Genomic_DNA"/>
</dbReference>
<feature type="region of interest" description="Disordered" evidence="1">
    <location>
        <begin position="62"/>
        <end position="87"/>
    </location>
</feature>
<protein>
    <submittedName>
        <fullName evidence="2">Uncharacterized protein</fullName>
    </submittedName>
</protein>
<sequence length="154" mass="16417">MPRFTAGAGCGACSAHSSPALPTPQHGARKLQPTPQSSPNAENVLTLQYVPGLHAAWSHEHNVLVTPETQPRQGGTQNGRNPERASPLPARCLTAQQLWAQKIPMLRPKLSPWTANLGLLPSPAVTRVELLAKEPGVWGDVCQSSVSPPFSPTK</sequence>
<dbReference type="AlphaFoldDB" id="L5L7H8"/>
<keyword evidence="3" id="KW-1185">Reference proteome</keyword>
<organism evidence="2 3">
    <name type="scientific">Pteropus alecto</name>
    <name type="common">Black flying fox</name>
    <dbReference type="NCBI Taxonomy" id="9402"/>
    <lineage>
        <taxon>Eukaryota</taxon>
        <taxon>Metazoa</taxon>
        <taxon>Chordata</taxon>
        <taxon>Craniata</taxon>
        <taxon>Vertebrata</taxon>
        <taxon>Euteleostomi</taxon>
        <taxon>Mammalia</taxon>
        <taxon>Eutheria</taxon>
        <taxon>Laurasiatheria</taxon>
        <taxon>Chiroptera</taxon>
        <taxon>Yinpterochiroptera</taxon>
        <taxon>Pteropodoidea</taxon>
        <taxon>Pteropodidae</taxon>
        <taxon>Pteropodinae</taxon>
        <taxon>Pteropus</taxon>
    </lineage>
</organism>